<dbReference type="Proteomes" id="UP000599383">
    <property type="component" value="Unassembled WGS sequence"/>
</dbReference>
<evidence type="ECO:0000259" key="10">
    <source>
        <dbReference type="PROSITE" id="PS50878"/>
    </source>
</evidence>
<keyword evidence="7" id="KW-0051">Antiviral defense</keyword>
<keyword evidence="12" id="KW-1185">Reference proteome</keyword>
<dbReference type="PRINTS" id="PR00866">
    <property type="entry name" value="RNADNAPOLMS"/>
</dbReference>
<evidence type="ECO:0000256" key="5">
    <source>
        <dbReference type="ARBA" id="ARBA00022842"/>
    </source>
</evidence>
<evidence type="ECO:0000256" key="2">
    <source>
        <dbReference type="ARBA" id="ARBA00022679"/>
    </source>
</evidence>
<organism evidence="11 12">
    <name type="scientific">Ruegeria atlantica</name>
    <dbReference type="NCBI Taxonomy" id="81569"/>
    <lineage>
        <taxon>Bacteria</taxon>
        <taxon>Pseudomonadati</taxon>
        <taxon>Pseudomonadota</taxon>
        <taxon>Alphaproteobacteria</taxon>
        <taxon>Rhodobacterales</taxon>
        <taxon>Roseobacteraceae</taxon>
        <taxon>Ruegeria</taxon>
    </lineage>
</organism>
<keyword evidence="6 11" id="KW-0695">RNA-directed DNA polymerase</keyword>
<dbReference type="SUPFAM" id="SSF56672">
    <property type="entry name" value="DNA/RNA polymerases"/>
    <property type="match status" value="1"/>
</dbReference>
<dbReference type="InterPro" id="IPR000477">
    <property type="entry name" value="RT_dom"/>
</dbReference>
<evidence type="ECO:0000256" key="3">
    <source>
        <dbReference type="ARBA" id="ARBA00022695"/>
    </source>
</evidence>
<dbReference type="PANTHER" id="PTHR34047:SF7">
    <property type="entry name" value="RNA-DIRECTED DNA POLYMERASE"/>
    <property type="match status" value="1"/>
</dbReference>
<sequence length="565" mass="63788">MKHLQALRDAKNIQDLANILGYKAKGLSYVLYKYPEDKKYTRFTIPKRSGEPRVISAPCKPLKLLQRRLADYLYICEKEIEEAQPHRKRLSHGFHKGRSIISNADLHRNRRYVLNVDIEDFFGTINFGRVRGFFIKDKNFLLNDKVATILAQIACHANALPQGSPCSPVISNLVGRIMDVRLAQLAKSCYCTYSRYADDLTFSTNKSGFPEQLAIMKADSDGSWGVGKALQNEVERAGFKVNNSKTRLQFRSSRQSVTGLVTNKKVNVSKEFWRNARSMSFQLFSTGKYNCQHKQPNVPTTSLAPLTGVLAHIYQVKSRRDLDETQIEERSFSAPKGHETLYRKFLDFKYFVALDKPVLLTEGPTDIVYLREAIKSRAAKFPSLYSGGEHQLKFLRPTDTVKELLSVGTGFGDLLGLMSEYEERVAKFPYCPLSHPVIMLLDNDDATSALSKMKYLKRKKIVIKTSSTADYYHIAKNLYVVKTPEGSPTNETCIEDCFDAATRGVTIDGKPFDPNKKHGDHSSFGKQVFAERVVKPNSSTIDFTGFDPLLDRITKVVSGYVPPAP</sequence>
<dbReference type="InterPro" id="IPR043502">
    <property type="entry name" value="DNA/RNA_pol_sf"/>
</dbReference>
<name>A0ABX1WDH1_9RHOB</name>
<keyword evidence="5" id="KW-0460">Magnesium</keyword>
<dbReference type="EMBL" id="WVQY01000005">
    <property type="protein sequence ID" value="NOD31277.1"/>
    <property type="molecule type" value="Genomic_DNA"/>
</dbReference>
<feature type="domain" description="Reverse transcriptase" evidence="10">
    <location>
        <begin position="26"/>
        <end position="262"/>
    </location>
</feature>
<comment type="caution">
    <text evidence="11">The sequence shown here is derived from an EMBL/GenBank/DDBJ whole genome shotgun (WGS) entry which is preliminary data.</text>
</comment>
<dbReference type="PANTHER" id="PTHR34047">
    <property type="entry name" value="NUCLEAR INTRON MATURASE 1, MITOCHONDRIAL-RELATED"/>
    <property type="match status" value="1"/>
</dbReference>
<keyword evidence="3" id="KW-0548">Nucleotidyltransferase</keyword>
<evidence type="ECO:0000256" key="9">
    <source>
        <dbReference type="ARBA" id="ARBA00048173"/>
    </source>
</evidence>
<comment type="similarity">
    <text evidence="8">Belongs to the bacterial reverse transcriptase family.</text>
</comment>
<evidence type="ECO:0000256" key="8">
    <source>
        <dbReference type="ARBA" id="ARBA00034120"/>
    </source>
</evidence>
<accession>A0ABX1WDH1</accession>
<reference evidence="11 12" key="1">
    <citation type="submission" date="2019-12" db="EMBL/GenBank/DDBJ databases">
        <title>Ruegeria JWLKs population differentiation of coral mucus and skeleton niches.</title>
        <authorList>
            <person name="Luo D."/>
        </authorList>
    </citation>
    <scope>NUCLEOTIDE SEQUENCE [LARGE SCALE GENOMIC DNA]</scope>
    <source>
        <strain evidence="11 12">HKCCD6238</strain>
    </source>
</reference>
<dbReference type="GO" id="GO:0003964">
    <property type="term" value="F:RNA-directed DNA polymerase activity"/>
    <property type="evidence" value="ECO:0007669"/>
    <property type="project" value="UniProtKB-KW"/>
</dbReference>
<protein>
    <recommendedName>
        <fullName evidence="1">RNA-directed DNA polymerase</fullName>
        <ecNumber evidence="1">2.7.7.49</ecNumber>
    </recommendedName>
</protein>
<evidence type="ECO:0000256" key="6">
    <source>
        <dbReference type="ARBA" id="ARBA00022918"/>
    </source>
</evidence>
<gene>
    <name evidence="11" type="ORF">GS617_13425</name>
</gene>
<dbReference type="Pfam" id="PF00078">
    <property type="entry name" value="RVT_1"/>
    <property type="match status" value="1"/>
</dbReference>
<dbReference type="CDD" id="cd03487">
    <property type="entry name" value="RT_Bac_retron_II"/>
    <property type="match status" value="1"/>
</dbReference>
<dbReference type="EC" id="2.7.7.49" evidence="1"/>
<comment type="catalytic activity">
    <reaction evidence="9">
        <text>DNA(n) + a 2'-deoxyribonucleoside 5'-triphosphate = DNA(n+1) + diphosphate</text>
        <dbReference type="Rhea" id="RHEA:22508"/>
        <dbReference type="Rhea" id="RHEA-COMP:17339"/>
        <dbReference type="Rhea" id="RHEA-COMP:17340"/>
        <dbReference type="ChEBI" id="CHEBI:33019"/>
        <dbReference type="ChEBI" id="CHEBI:61560"/>
        <dbReference type="ChEBI" id="CHEBI:173112"/>
        <dbReference type="EC" id="2.7.7.49"/>
    </reaction>
</comment>
<dbReference type="InterPro" id="IPR000123">
    <property type="entry name" value="Reverse_transcriptase_msDNA"/>
</dbReference>
<keyword evidence="2" id="KW-0808">Transferase</keyword>
<keyword evidence="4" id="KW-0479">Metal-binding</keyword>
<evidence type="ECO:0000256" key="4">
    <source>
        <dbReference type="ARBA" id="ARBA00022723"/>
    </source>
</evidence>
<dbReference type="PROSITE" id="PS50878">
    <property type="entry name" value="RT_POL"/>
    <property type="match status" value="1"/>
</dbReference>
<dbReference type="RefSeq" id="WP_171363836.1">
    <property type="nucleotide sequence ID" value="NZ_WVQY01000005.1"/>
</dbReference>
<dbReference type="InterPro" id="IPR053543">
    <property type="entry name" value="Bacterial_RT"/>
</dbReference>
<evidence type="ECO:0000313" key="12">
    <source>
        <dbReference type="Proteomes" id="UP000599383"/>
    </source>
</evidence>
<proteinExistence type="inferred from homology"/>
<dbReference type="NCBIfam" id="NF038237">
    <property type="entry name" value="retron_Ec67_fus"/>
    <property type="match status" value="1"/>
</dbReference>
<evidence type="ECO:0000313" key="11">
    <source>
        <dbReference type="EMBL" id="NOD31277.1"/>
    </source>
</evidence>
<dbReference type="InterPro" id="IPR051083">
    <property type="entry name" value="GrpII_Intron_Splice-Mob/Def"/>
</dbReference>
<evidence type="ECO:0000256" key="7">
    <source>
        <dbReference type="ARBA" id="ARBA00023118"/>
    </source>
</evidence>
<evidence type="ECO:0000256" key="1">
    <source>
        <dbReference type="ARBA" id="ARBA00012493"/>
    </source>
</evidence>